<organism evidence="2 3">
    <name type="scientific">Saprolegnia parasitica (strain CBS 223.65)</name>
    <dbReference type="NCBI Taxonomy" id="695850"/>
    <lineage>
        <taxon>Eukaryota</taxon>
        <taxon>Sar</taxon>
        <taxon>Stramenopiles</taxon>
        <taxon>Oomycota</taxon>
        <taxon>Saprolegniomycetes</taxon>
        <taxon>Saprolegniales</taxon>
        <taxon>Saprolegniaceae</taxon>
        <taxon>Saprolegnia</taxon>
    </lineage>
</organism>
<dbReference type="InterPro" id="IPR043136">
    <property type="entry name" value="B30.2/SPRY_sf"/>
</dbReference>
<name>A0A067C1F4_SAPPC</name>
<reference evidence="2 3" key="1">
    <citation type="journal article" date="2013" name="PLoS Genet.">
        <title>Distinctive expansion of potential virulence genes in the genome of the oomycete fish pathogen Saprolegnia parasitica.</title>
        <authorList>
            <person name="Jiang R.H."/>
            <person name="de Bruijn I."/>
            <person name="Haas B.J."/>
            <person name="Belmonte R."/>
            <person name="Lobach L."/>
            <person name="Christie J."/>
            <person name="van den Ackerveken G."/>
            <person name="Bottin A."/>
            <person name="Bulone V."/>
            <person name="Diaz-Moreno S.M."/>
            <person name="Dumas B."/>
            <person name="Fan L."/>
            <person name="Gaulin E."/>
            <person name="Govers F."/>
            <person name="Grenville-Briggs L.J."/>
            <person name="Horner N.R."/>
            <person name="Levin J.Z."/>
            <person name="Mammella M."/>
            <person name="Meijer H.J."/>
            <person name="Morris P."/>
            <person name="Nusbaum C."/>
            <person name="Oome S."/>
            <person name="Phillips A.J."/>
            <person name="van Rooyen D."/>
            <person name="Rzeszutek E."/>
            <person name="Saraiva M."/>
            <person name="Secombes C.J."/>
            <person name="Seidl M.F."/>
            <person name="Snel B."/>
            <person name="Stassen J.H."/>
            <person name="Sykes S."/>
            <person name="Tripathy S."/>
            <person name="van den Berg H."/>
            <person name="Vega-Arreguin J.C."/>
            <person name="Wawra S."/>
            <person name="Young S.K."/>
            <person name="Zeng Q."/>
            <person name="Dieguez-Uribeondo J."/>
            <person name="Russ C."/>
            <person name="Tyler B.M."/>
            <person name="van West P."/>
        </authorList>
    </citation>
    <scope>NUCLEOTIDE SEQUENCE [LARGE SCALE GENOMIC DNA]</scope>
    <source>
        <strain evidence="2 3">CBS 223.65</strain>
    </source>
</reference>
<feature type="compositionally biased region" description="Low complexity" evidence="1">
    <location>
        <begin position="483"/>
        <end position="495"/>
    </location>
</feature>
<evidence type="ECO:0000256" key="1">
    <source>
        <dbReference type="SAM" id="MobiDB-lite"/>
    </source>
</evidence>
<dbReference type="OMA" id="YFEMSIV"/>
<dbReference type="OrthoDB" id="531008at2759"/>
<protein>
    <submittedName>
        <fullName evidence="2">Uncharacterized protein</fullName>
    </submittedName>
</protein>
<dbReference type="EMBL" id="KK583240">
    <property type="protein sequence ID" value="KDO24604.1"/>
    <property type="molecule type" value="Genomic_DNA"/>
</dbReference>
<dbReference type="VEuPathDB" id="FungiDB:SPRG_10135"/>
<gene>
    <name evidence="2" type="ORF">SPRG_10135</name>
</gene>
<sequence>MHSTKYYSASWLQTAENTKNHMLMVCLAILHSIDHIQERFGVSSDVVQDAKRHLHQLLHFDIASTSLPSISEAWTAKVNSCDIWASDAGGFIAWLIDTIKRISDFVHVAYDHIYSCAQAIPYVPTACAQLGKIYDCCMSSSPPDSPTSAMSFPSATDEPPMTPYQDTFLAIVLEYREKDGNLMSKRMRRMMHFTMSARPFEATVQLPPIPRHELLANSHAIYNTGLTPQSIPASPRARAQMTASLSSFSTDLLYHARDQLRQERAAMLQGKQRDDIVVPYFNNQDCAPEIQLSCGGHCATKIHQGLYRTVRANVPIPTEKALYFEMSIVQAPSLITSCIGLSSPATLPLNALVGTQKHSIGLFSSGTILAPSLQVTPIESLVATGSSTIGVLVYRYPDTPATHIVQVQFGKLTPRSIAVSGMCELRVPAEIDLFPTLSLHSTQVPVLGRFSPCDFVCSMDGLQAFDLTADYHTIYGLDGSVWSSQTTSSSATLPSPRTIADV</sequence>
<dbReference type="AlphaFoldDB" id="A0A067C1F4"/>
<dbReference type="Proteomes" id="UP000030745">
    <property type="component" value="Unassembled WGS sequence"/>
</dbReference>
<dbReference type="Gene3D" id="2.60.120.920">
    <property type="match status" value="1"/>
</dbReference>
<proteinExistence type="predicted"/>
<dbReference type="GeneID" id="24132259"/>
<evidence type="ECO:0000313" key="2">
    <source>
        <dbReference type="EMBL" id="KDO24604.1"/>
    </source>
</evidence>
<keyword evidence="3" id="KW-1185">Reference proteome</keyword>
<feature type="region of interest" description="Disordered" evidence="1">
    <location>
        <begin position="483"/>
        <end position="502"/>
    </location>
</feature>
<evidence type="ECO:0000313" key="3">
    <source>
        <dbReference type="Proteomes" id="UP000030745"/>
    </source>
</evidence>
<dbReference type="RefSeq" id="XP_012204672.1">
    <property type="nucleotide sequence ID" value="XM_012349282.1"/>
</dbReference>
<dbReference type="KEGG" id="spar:SPRG_10135"/>
<accession>A0A067C1F4</accession>